<organism evidence="5 6">
    <name type="scientific">Anaerovorax odorimutans</name>
    <dbReference type="NCBI Taxonomy" id="109327"/>
    <lineage>
        <taxon>Bacteria</taxon>
        <taxon>Bacillati</taxon>
        <taxon>Bacillota</taxon>
        <taxon>Clostridia</taxon>
        <taxon>Peptostreptococcales</taxon>
        <taxon>Anaerovoracaceae</taxon>
        <taxon>Anaerovorax</taxon>
    </lineage>
</organism>
<dbReference type="EMBL" id="JANFXK010000022">
    <property type="protein sequence ID" value="MCQ4638170.1"/>
    <property type="molecule type" value="Genomic_DNA"/>
</dbReference>
<reference evidence="5 6" key="1">
    <citation type="submission" date="2022-06" db="EMBL/GenBank/DDBJ databases">
        <title>Isolation of gut microbiota from human fecal samples.</title>
        <authorList>
            <person name="Pamer E.G."/>
            <person name="Barat B."/>
            <person name="Waligurski E."/>
            <person name="Medina S."/>
            <person name="Paddock L."/>
            <person name="Mostad J."/>
        </authorList>
    </citation>
    <scope>NUCLEOTIDE SEQUENCE [LARGE SCALE GENOMIC DNA]</scope>
    <source>
        <strain evidence="5 6">SL.3.17</strain>
    </source>
</reference>
<gene>
    <name evidence="5" type="ORF">NE619_15650</name>
</gene>
<keyword evidence="1" id="KW-0805">Transcription regulation</keyword>
<comment type="caution">
    <text evidence="5">The sequence shown here is derived from an EMBL/GenBank/DDBJ whole genome shotgun (WGS) entry which is preliminary data.</text>
</comment>
<dbReference type="Proteomes" id="UP001524502">
    <property type="component" value="Unassembled WGS sequence"/>
</dbReference>
<keyword evidence="2" id="KW-0238">DNA-binding</keyword>
<evidence type="ECO:0000256" key="1">
    <source>
        <dbReference type="ARBA" id="ARBA00023015"/>
    </source>
</evidence>
<dbReference type="PANTHER" id="PTHR47504:SF6">
    <property type="entry name" value="ARAC-FAMILY TRANSCRIPTIONAL REGULATOR"/>
    <property type="match status" value="1"/>
</dbReference>
<dbReference type="InterPro" id="IPR050959">
    <property type="entry name" value="MarA-like"/>
</dbReference>
<dbReference type="Pfam" id="PF12833">
    <property type="entry name" value="HTH_18"/>
    <property type="match status" value="1"/>
</dbReference>
<accession>A0ABT1RSM7</accession>
<evidence type="ECO:0000256" key="2">
    <source>
        <dbReference type="ARBA" id="ARBA00023125"/>
    </source>
</evidence>
<keyword evidence="3" id="KW-0804">Transcription</keyword>
<dbReference type="InterPro" id="IPR009057">
    <property type="entry name" value="Homeodomain-like_sf"/>
</dbReference>
<dbReference type="RefSeq" id="WP_256133366.1">
    <property type="nucleotide sequence ID" value="NZ_JANFXK010000022.1"/>
</dbReference>
<proteinExistence type="predicted"/>
<keyword evidence="6" id="KW-1185">Reference proteome</keyword>
<dbReference type="Gene3D" id="1.10.10.60">
    <property type="entry name" value="Homeodomain-like"/>
    <property type="match status" value="2"/>
</dbReference>
<dbReference type="SUPFAM" id="SSF55136">
    <property type="entry name" value="Probable bacterial effector-binding domain"/>
    <property type="match status" value="1"/>
</dbReference>
<dbReference type="InterPro" id="IPR011256">
    <property type="entry name" value="Reg_factor_effector_dom_sf"/>
</dbReference>
<protein>
    <submittedName>
        <fullName evidence="5">AraC family transcriptional regulator</fullName>
    </submittedName>
</protein>
<dbReference type="InterPro" id="IPR018062">
    <property type="entry name" value="HTH_AraC-typ_CS"/>
</dbReference>
<dbReference type="InterPro" id="IPR018060">
    <property type="entry name" value="HTH_AraC"/>
</dbReference>
<dbReference type="SMART" id="SM00342">
    <property type="entry name" value="HTH_ARAC"/>
    <property type="match status" value="1"/>
</dbReference>
<sequence length="277" mass="32504">MDRKKLVNQSIDYIMQHLDEDLSLDALAAQFYISKFHFSRIFKEETGESIYAFIKRCRIDQSAIDMKLNPDKTITDIGLDYGYSSSNYSSVFRKRHDISPNMFKQSIPTSSMPVPFTPKRIAHFKTAEEYAARIEIREFNDLFVLYERFIGDYADLEKNWYQFLDKYKAFFNEKTILVERFFNDPTITNSAQCICDLCMTVKQDCDLANVMQIRGGKWIVYPFDGEIKDIFETVQGIFSVWLPQSGYSMARRYGVNIYHRIDRDNHSVAMDLCIPIE</sequence>
<dbReference type="PANTHER" id="PTHR47504">
    <property type="entry name" value="RIGHT ORIGIN-BINDING PROTEIN"/>
    <property type="match status" value="1"/>
</dbReference>
<dbReference type="PROSITE" id="PS01124">
    <property type="entry name" value="HTH_ARAC_FAMILY_2"/>
    <property type="match status" value="1"/>
</dbReference>
<dbReference type="InterPro" id="IPR029442">
    <property type="entry name" value="GyrI-like"/>
</dbReference>
<evidence type="ECO:0000259" key="4">
    <source>
        <dbReference type="PROSITE" id="PS01124"/>
    </source>
</evidence>
<feature type="domain" description="HTH araC/xylS-type" evidence="4">
    <location>
        <begin position="8"/>
        <end position="106"/>
    </location>
</feature>
<dbReference type="SUPFAM" id="SSF46689">
    <property type="entry name" value="Homeodomain-like"/>
    <property type="match status" value="2"/>
</dbReference>
<dbReference type="InterPro" id="IPR010499">
    <property type="entry name" value="AraC_E-bd"/>
</dbReference>
<evidence type="ECO:0000256" key="3">
    <source>
        <dbReference type="ARBA" id="ARBA00023163"/>
    </source>
</evidence>
<evidence type="ECO:0000313" key="6">
    <source>
        <dbReference type="Proteomes" id="UP001524502"/>
    </source>
</evidence>
<dbReference type="SMART" id="SM00871">
    <property type="entry name" value="AraC_E_bind"/>
    <property type="match status" value="1"/>
</dbReference>
<evidence type="ECO:0000313" key="5">
    <source>
        <dbReference type="EMBL" id="MCQ4638170.1"/>
    </source>
</evidence>
<dbReference type="Gene3D" id="3.20.80.10">
    <property type="entry name" value="Regulatory factor, effector binding domain"/>
    <property type="match status" value="1"/>
</dbReference>
<dbReference type="PROSITE" id="PS00041">
    <property type="entry name" value="HTH_ARAC_FAMILY_1"/>
    <property type="match status" value="1"/>
</dbReference>
<name>A0ABT1RSM7_9FIRM</name>
<dbReference type="Pfam" id="PF06445">
    <property type="entry name" value="GyrI-like"/>
    <property type="match status" value="1"/>
</dbReference>